<dbReference type="EMBL" id="DVOJ01000005">
    <property type="protein sequence ID" value="HIV01158.1"/>
    <property type="molecule type" value="Genomic_DNA"/>
</dbReference>
<comment type="caution">
    <text evidence="3">The sequence shown here is derived from an EMBL/GenBank/DDBJ whole genome shotgun (WGS) entry which is preliminary data.</text>
</comment>
<reference evidence="3" key="2">
    <citation type="journal article" date="2021" name="PeerJ">
        <title>Extensive microbial diversity within the chicken gut microbiome revealed by metagenomics and culture.</title>
        <authorList>
            <person name="Gilroy R."/>
            <person name="Ravi A."/>
            <person name="Getino M."/>
            <person name="Pursley I."/>
            <person name="Horton D.L."/>
            <person name="Alikhan N.F."/>
            <person name="Baker D."/>
            <person name="Gharbi K."/>
            <person name="Hall N."/>
            <person name="Watson M."/>
            <person name="Adriaenssens E.M."/>
            <person name="Foster-Nyarko E."/>
            <person name="Jarju S."/>
            <person name="Secka A."/>
            <person name="Antonio M."/>
            <person name="Oren A."/>
            <person name="Chaudhuri R.R."/>
            <person name="La Ragione R."/>
            <person name="Hildebrand F."/>
            <person name="Pallen M.J."/>
        </authorList>
    </citation>
    <scope>NUCLEOTIDE SEQUENCE</scope>
    <source>
        <strain evidence="3">CHK186-9395</strain>
    </source>
</reference>
<evidence type="ECO:0000313" key="3">
    <source>
        <dbReference type="EMBL" id="HIV01158.1"/>
    </source>
</evidence>
<dbReference type="Proteomes" id="UP000886861">
    <property type="component" value="Unassembled WGS sequence"/>
</dbReference>
<dbReference type="AlphaFoldDB" id="A0A9D1NET9"/>
<dbReference type="Gene3D" id="3.40.50.150">
    <property type="entry name" value="Vaccinia Virus protein VP39"/>
    <property type="match status" value="1"/>
</dbReference>
<proteinExistence type="predicted"/>
<dbReference type="NCBIfam" id="TIGR00095">
    <property type="entry name" value="16S rRNA (guanine(966)-N(2))-methyltransferase RsmD"/>
    <property type="match status" value="1"/>
</dbReference>
<name>A0A9D1NET9_9FIRM</name>
<dbReference type="PIRSF" id="PIRSF004553">
    <property type="entry name" value="CHP00095"/>
    <property type="match status" value="1"/>
</dbReference>
<dbReference type="SUPFAM" id="SSF53335">
    <property type="entry name" value="S-adenosyl-L-methionine-dependent methyltransferases"/>
    <property type="match status" value="1"/>
</dbReference>
<dbReference type="GO" id="GO:0052913">
    <property type="term" value="F:16S rRNA (guanine(966)-N(2))-methyltransferase activity"/>
    <property type="evidence" value="ECO:0007669"/>
    <property type="project" value="UniProtKB-EC"/>
</dbReference>
<gene>
    <name evidence="3" type="primary">rsmD</name>
    <name evidence="3" type="ORF">IAA62_01210</name>
</gene>
<reference evidence="3" key="1">
    <citation type="submission" date="2020-10" db="EMBL/GenBank/DDBJ databases">
        <authorList>
            <person name="Gilroy R."/>
        </authorList>
    </citation>
    <scope>NUCLEOTIDE SEQUENCE</scope>
    <source>
        <strain evidence="3">CHK186-9395</strain>
    </source>
</reference>
<evidence type="ECO:0000256" key="1">
    <source>
        <dbReference type="ARBA" id="ARBA00022603"/>
    </source>
</evidence>
<dbReference type="EC" id="2.1.1.171" evidence="3"/>
<dbReference type="InterPro" id="IPR029063">
    <property type="entry name" value="SAM-dependent_MTases_sf"/>
</dbReference>
<dbReference type="CDD" id="cd02440">
    <property type="entry name" value="AdoMet_MTases"/>
    <property type="match status" value="1"/>
</dbReference>
<keyword evidence="2 3" id="KW-0808">Transferase</keyword>
<keyword evidence="1 3" id="KW-0489">Methyltransferase</keyword>
<dbReference type="PROSITE" id="PS00092">
    <property type="entry name" value="N6_MTASE"/>
    <property type="match status" value="1"/>
</dbReference>
<protein>
    <submittedName>
        <fullName evidence="3">16S rRNA (Guanine(966)-N(2))-methyltransferase RsmD</fullName>
        <ecNumber evidence="3">2.1.1.171</ecNumber>
    </submittedName>
</protein>
<evidence type="ECO:0000256" key="2">
    <source>
        <dbReference type="ARBA" id="ARBA00022679"/>
    </source>
</evidence>
<organism evidence="3 4">
    <name type="scientific">Candidatus Caccopulliclostridium gallistercoris</name>
    <dbReference type="NCBI Taxonomy" id="2840719"/>
    <lineage>
        <taxon>Bacteria</taxon>
        <taxon>Bacillati</taxon>
        <taxon>Bacillota</taxon>
        <taxon>Clostridia</taxon>
        <taxon>Candidatus Caccopulliclostridium</taxon>
    </lineage>
</organism>
<accession>A0A9D1NET9</accession>
<dbReference type="InterPro" id="IPR004398">
    <property type="entry name" value="RNA_MeTrfase_RsmD"/>
</dbReference>
<sequence>MRVVAGKYRGKKLISPSHDIRPTLDKVKQAIFTRLQFFVEGKSVLDLFSGSGALGIEALSRGASKVVFCDANYNSIKLIKENLKSLKDENFEVLQGDYKTCLHAFNSQFDLIILDPPYKSGYYDPALKIIAEKKLLSKDGIIVCERAKDEIISNQDFNLECKKIYGTVAVDYFVNK</sequence>
<dbReference type="InterPro" id="IPR002052">
    <property type="entry name" value="DNA_methylase_N6_adenine_CS"/>
</dbReference>
<dbReference type="GO" id="GO:0003676">
    <property type="term" value="F:nucleic acid binding"/>
    <property type="evidence" value="ECO:0007669"/>
    <property type="project" value="InterPro"/>
</dbReference>
<dbReference type="Pfam" id="PF03602">
    <property type="entry name" value="Cons_hypoth95"/>
    <property type="match status" value="1"/>
</dbReference>
<evidence type="ECO:0000313" key="4">
    <source>
        <dbReference type="Proteomes" id="UP000886861"/>
    </source>
</evidence>
<dbReference type="PANTHER" id="PTHR43542">
    <property type="entry name" value="METHYLTRANSFERASE"/>
    <property type="match status" value="1"/>
</dbReference>
<dbReference type="PANTHER" id="PTHR43542:SF1">
    <property type="entry name" value="METHYLTRANSFERASE"/>
    <property type="match status" value="1"/>
</dbReference>